<keyword evidence="3" id="KW-1185">Reference proteome</keyword>
<gene>
    <name evidence="2" type="ORF">AVEN_163829_1</name>
</gene>
<organism evidence="2 3">
    <name type="scientific">Araneus ventricosus</name>
    <name type="common">Orbweaver spider</name>
    <name type="synonym">Epeira ventricosa</name>
    <dbReference type="NCBI Taxonomy" id="182803"/>
    <lineage>
        <taxon>Eukaryota</taxon>
        <taxon>Metazoa</taxon>
        <taxon>Ecdysozoa</taxon>
        <taxon>Arthropoda</taxon>
        <taxon>Chelicerata</taxon>
        <taxon>Arachnida</taxon>
        <taxon>Araneae</taxon>
        <taxon>Araneomorphae</taxon>
        <taxon>Entelegynae</taxon>
        <taxon>Araneoidea</taxon>
        <taxon>Araneidae</taxon>
        <taxon>Araneus</taxon>
    </lineage>
</organism>
<evidence type="ECO:0000313" key="2">
    <source>
        <dbReference type="EMBL" id="GBO36474.1"/>
    </source>
</evidence>
<evidence type="ECO:0000256" key="1">
    <source>
        <dbReference type="SAM" id="Phobius"/>
    </source>
</evidence>
<protein>
    <submittedName>
        <fullName evidence="2">Uncharacterized protein</fullName>
    </submittedName>
</protein>
<feature type="transmembrane region" description="Helical" evidence="1">
    <location>
        <begin position="89"/>
        <end position="109"/>
    </location>
</feature>
<sequence>MSRFEENLLKLTRFFRGSSPGRRALALLDQKLNFFLGRYVSKEDHSNYEEGLILPLLDDRRHSASSLDFAFFAFFIKSTADVEEVWTYYGLYFLILVVSATWTCLLRLIETCDKYSKANLSGIAYPTTCGKINGCSFLCVEDTAQSHVRVVAFPAVVTDKKRRGALRIGETRAGMQMLHGTFPLLIGRVCHVDHHNFQIGRIVVVELVVL</sequence>
<keyword evidence="1" id="KW-1133">Transmembrane helix</keyword>
<dbReference type="AlphaFoldDB" id="A0A4Y2WIS1"/>
<dbReference type="Proteomes" id="UP000499080">
    <property type="component" value="Unassembled WGS sequence"/>
</dbReference>
<dbReference type="EMBL" id="BGPR01060666">
    <property type="protein sequence ID" value="GBO36474.1"/>
    <property type="molecule type" value="Genomic_DNA"/>
</dbReference>
<evidence type="ECO:0000313" key="3">
    <source>
        <dbReference type="Proteomes" id="UP000499080"/>
    </source>
</evidence>
<accession>A0A4Y2WIS1</accession>
<keyword evidence="1" id="KW-0472">Membrane</keyword>
<reference evidence="2 3" key="1">
    <citation type="journal article" date="2019" name="Sci. Rep.">
        <title>Orb-weaving spider Araneus ventricosus genome elucidates the spidroin gene catalogue.</title>
        <authorList>
            <person name="Kono N."/>
            <person name="Nakamura H."/>
            <person name="Ohtoshi R."/>
            <person name="Moran D.A.P."/>
            <person name="Shinohara A."/>
            <person name="Yoshida Y."/>
            <person name="Fujiwara M."/>
            <person name="Mori M."/>
            <person name="Tomita M."/>
            <person name="Arakawa K."/>
        </authorList>
    </citation>
    <scope>NUCLEOTIDE SEQUENCE [LARGE SCALE GENOMIC DNA]</scope>
</reference>
<keyword evidence="1" id="KW-0812">Transmembrane</keyword>
<name>A0A4Y2WIS1_ARAVE</name>
<comment type="caution">
    <text evidence="2">The sequence shown here is derived from an EMBL/GenBank/DDBJ whole genome shotgun (WGS) entry which is preliminary data.</text>
</comment>
<proteinExistence type="predicted"/>